<dbReference type="InterPro" id="IPR050144">
    <property type="entry name" value="AAE_transporter"/>
</dbReference>
<evidence type="ECO:0000259" key="1">
    <source>
        <dbReference type="PROSITE" id="PS51202"/>
    </source>
</evidence>
<dbReference type="PANTHER" id="PTHR30445:SF8">
    <property type="entry name" value="K(+)_H(+) ANTIPORTER SUBUNIT KHTT"/>
    <property type="match status" value="1"/>
</dbReference>
<dbReference type="PROSITE" id="PS51202">
    <property type="entry name" value="RCK_C"/>
    <property type="match status" value="1"/>
</dbReference>
<proteinExistence type="predicted"/>
<dbReference type="Pfam" id="PF02080">
    <property type="entry name" value="TrkA_C"/>
    <property type="match status" value="1"/>
</dbReference>
<dbReference type="RefSeq" id="WP_248637603.1">
    <property type="nucleotide sequence ID" value="NZ_JALPTH010000057.1"/>
</dbReference>
<sequence length="161" mass="17391">MEPTAHTRKTSLPGVGTRYDLETESGRHLSVVVHQDGRRMLAFHDPEDDDDCRDSATLVPHEATALAKLLTPDPVAHLHQHMEIDLVTEHIEITKRSPYAGRTLGSTQARTRTGASIVAVLRRTAAVPSPAPDFRFAIGDTLVVVGTREGVDAVAELITGG</sequence>
<gene>
    <name evidence="2" type="ORF">M1O15_31150</name>
</gene>
<dbReference type="SUPFAM" id="SSF116726">
    <property type="entry name" value="TrkA C-terminal domain-like"/>
    <property type="match status" value="1"/>
</dbReference>
<dbReference type="Proteomes" id="UP001522868">
    <property type="component" value="Unassembled WGS sequence"/>
</dbReference>
<evidence type="ECO:0000313" key="2">
    <source>
        <dbReference type="EMBL" id="MCK8681778.1"/>
    </source>
</evidence>
<dbReference type="Gene3D" id="3.30.70.1450">
    <property type="entry name" value="Regulator of K+ conductance, C-terminal domain"/>
    <property type="match status" value="1"/>
</dbReference>
<comment type="caution">
    <text evidence="2">The sequence shown here is derived from an EMBL/GenBank/DDBJ whole genome shotgun (WGS) entry which is preliminary data.</text>
</comment>
<dbReference type="InterPro" id="IPR006037">
    <property type="entry name" value="RCK_C"/>
</dbReference>
<feature type="domain" description="RCK C-terminal" evidence="1">
    <location>
        <begin position="73"/>
        <end position="160"/>
    </location>
</feature>
<dbReference type="Pfam" id="PF25991">
    <property type="entry name" value="KhtT_N"/>
    <property type="match status" value="1"/>
</dbReference>
<organism evidence="2 3">
    <name type="scientific">Streptomyces lichenis</name>
    <dbReference type="NCBI Taxonomy" id="2306967"/>
    <lineage>
        <taxon>Bacteria</taxon>
        <taxon>Bacillati</taxon>
        <taxon>Actinomycetota</taxon>
        <taxon>Actinomycetes</taxon>
        <taxon>Kitasatosporales</taxon>
        <taxon>Streptomycetaceae</taxon>
        <taxon>Streptomyces</taxon>
    </lineage>
</organism>
<dbReference type="InterPro" id="IPR026278">
    <property type="entry name" value="KhtT"/>
</dbReference>
<reference evidence="2 3" key="1">
    <citation type="submission" date="2022-04" db="EMBL/GenBank/DDBJ databases">
        <title>Streptomyces sp. nov. LCR6-01 isolated from Lichen of Dirinaria sp.</title>
        <authorList>
            <person name="Kanchanasin P."/>
            <person name="Tanasupawat S."/>
            <person name="Phongsopitanun W."/>
        </authorList>
    </citation>
    <scope>NUCLEOTIDE SEQUENCE [LARGE SCALE GENOMIC DNA]</scope>
    <source>
        <strain evidence="2 3">LCR6-01</strain>
    </source>
</reference>
<dbReference type="EMBL" id="JALPTH010000057">
    <property type="protein sequence ID" value="MCK8681778.1"/>
    <property type="molecule type" value="Genomic_DNA"/>
</dbReference>
<dbReference type="InterPro" id="IPR036721">
    <property type="entry name" value="RCK_C_sf"/>
</dbReference>
<dbReference type="InterPro" id="IPR058776">
    <property type="entry name" value="KhtT-like_N"/>
</dbReference>
<protein>
    <submittedName>
        <fullName evidence="2">Potassium transporter TrkA</fullName>
    </submittedName>
</protein>
<name>A0ABT0IKC2_9ACTN</name>
<keyword evidence="3" id="KW-1185">Reference proteome</keyword>
<dbReference type="PIRSF" id="PIRSF005028">
    <property type="entry name" value="KhtT"/>
    <property type="match status" value="1"/>
</dbReference>
<evidence type="ECO:0000313" key="3">
    <source>
        <dbReference type="Proteomes" id="UP001522868"/>
    </source>
</evidence>
<accession>A0ABT0IKC2</accession>
<dbReference type="PANTHER" id="PTHR30445">
    <property type="entry name" value="K(+)_H(+) ANTIPORTER SUBUNIT KHTT"/>
    <property type="match status" value="1"/>
</dbReference>